<comment type="caution">
    <text evidence="2">The sequence shown here is derived from an EMBL/GenBank/DDBJ whole genome shotgun (WGS) entry which is preliminary data.</text>
</comment>
<dbReference type="Pfam" id="PF20149">
    <property type="entry name" value="DUF6532"/>
    <property type="match status" value="1"/>
</dbReference>
<dbReference type="EMBL" id="JARIHO010000063">
    <property type="protein sequence ID" value="KAJ7315110.1"/>
    <property type="molecule type" value="Genomic_DNA"/>
</dbReference>
<organism evidence="2 3">
    <name type="scientific">Mycena albidolilacea</name>
    <dbReference type="NCBI Taxonomy" id="1033008"/>
    <lineage>
        <taxon>Eukaryota</taxon>
        <taxon>Fungi</taxon>
        <taxon>Dikarya</taxon>
        <taxon>Basidiomycota</taxon>
        <taxon>Agaricomycotina</taxon>
        <taxon>Agaricomycetes</taxon>
        <taxon>Agaricomycetidae</taxon>
        <taxon>Agaricales</taxon>
        <taxon>Marasmiineae</taxon>
        <taxon>Mycenaceae</taxon>
        <taxon>Mycena</taxon>
    </lineage>
</organism>
<proteinExistence type="predicted"/>
<accession>A0AAD6ZC15</accession>
<dbReference type="InterPro" id="IPR045341">
    <property type="entry name" value="DUF6532"/>
</dbReference>
<evidence type="ECO:0000259" key="1">
    <source>
        <dbReference type="Pfam" id="PF20149"/>
    </source>
</evidence>
<reference evidence="2" key="1">
    <citation type="submission" date="2023-03" db="EMBL/GenBank/DDBJ databases">
        <title>Massive genome expansion in bonnet fungi (Mycena s.s.) driven by repeated elements and novel gene families across ecological guilds.</title>
        <authorList>
            <consortium name="Lawrence Berkeley National Laboratory"/>
            <person name="Harder C.B."/>
            <person name="Miyauchi S."/>
            <person name="Viragh M."/>
            <person name="Kuo A."/>
            <person name="Thoen E."/>
            <person name="Andreopoulos B."/>
            <person name="Lu D."/>
            <person name="Skrede I."/>
            <person name="Drula E."/>
            <person name="Henrissat B."/>
            <person name="Morin E."/>
            <person name="Kohler A."/>
            <person name="Barry K."/>
            <person name="LaButti K."/>
            <person name="Morin E."/>
            <person name="Salamov A."/>
            <person name="Lipzen A."/>
            <person name="Mereny Z."/>
            <person name="Hegedus B."/>
            <person name="Baldrian P."/>
            <person name="Stursova M."/>
            <person name="Weitz H."/>
            <person name="Taylor A."/>
            <person name="Grigoriev I.V."/>
            <person name="Nagy L.G."/>
            <person name="Martin F."/>
            <person name="Kauserud H."/>
        </authorList>
    </citation>
    <scope>NUCLEOTIDE SEQUENCE</scope>
    <source>
        <strain evidence="2">CBHHK002</strain>
    </source>
</reference>
<gene>
    <name evidence="2" type="ORF">DFH08DRAFT_820711</name>
</gene>
<name>A0AAD6ZC15_9AGAR</name>
<keyword evidence="3" id="KW-1185">Reference proteome</keyword>
<dbReference type="Proteomes" id="UP001218218">
    <property type="component" value="Unassembled WGS sequence"/>
</dbReference>
<feature type="domain" description="DUF6532" evidence="1">
    <location>
        <begin position="3"/>
        <end position="146"/>
    </location>
</feature>
<evidence type="ECO:0000313" key="2">
    <source>
        <dbReference type="EMBL" id="KAJ7315110.1"/>
    </source>
</evidence>
<sequence length="193" mass="22158">MNILRGNFKRCAVNCVLAFFGFADLTPDKVKTRVEELLKDHRYIFPTTAGRLHLDQPFRHGSIRFVIKEEVFSNTSFVTQNIDRFPARLSEKPTERELPDPMVALGETAVYASLVEYRMTGRRQNIPFTEDAYEDIYRNHIATLEQTRKNARKGMHRILHELFTEVTEGNKVVHTASGSSSTLIQLVDILDSD</sequence>
<dbReference type="AlphaFoldDB" id="A0AAD6ZC15"/>
<protein>
    <recommendedName>
        <fullName evidence="1">DUF6532 domain-containing protein</fullName>
    </recommendedName>
</protein>
<evidence type="ECO:0000313" key="3">
    <source>
        <dbReference type="Proteomes" id="UP001218218"/>
    </source>
</evidence>